<keyword evidence="1" id="KW-1133">Transmembrane helix</keyword>
<proteinExistence type="predicted"/>
<reference evidence="2" key="2">
    <citation type="journal article" date="2015" name="Data Brief">
        <title>Shoot transcriptome of the giant reed, Arundo donax.</title>
        <authorList>
            <person name="Barrero R.A."/>
            <person name="Guerrero F.D."/>
            <person name="Moolhuijzen P."/>
            <person name="Goolsby J.A."/>
            <person name="Tidwell J."/>
            <person name="Bellgard S.E."/>
            <person name="Bellgard M.I."/>
        </authorList>
    </citation>
    <scope>NUCLEOTIDE SEQUENCE</scope>
    <source>
        <tissue evidence="2">Shoot tissue taken approximately 20 cm above the soil surface</tissue>
    </source>
</reference>
<keyword evidence="1" id="KW-0812">Transmembrane</keyword>
<dbReference type="EMBL" id="GBRH01158238">
    <property type="protein sequence ID" value="JAE39658.1"/>
    <property type="molecule type" value="Transcribed_RNA"/>
</dbReference>
<protein>
    <submittedName>
        <fullName evidence="2">Uncharacterized protein</fullName>
    </submittedName>
</protein>
<keyword evidence="1" id="KW-0472">Membrane</keyword>
<evidence type="ECO:0000313" key="2">
    <source>
        <dbReference type="EMBL" id="JAE39658.1"/>
    </source>
</evidence>
<evidence type="ECO:0000256" key="1">
    <source>
        <dbReference type="SAM" id="Phobius"/>
    </source>
</evidence>
<name>A0A0A9I3C4_ARUDO</name>
<feature type="transmembrane region" description="Helical" evidence="1">
    <location>
        <begin position="6"/>
        <end position="30"/>
    </location>
</feature>
<accession>A0A0A9I3C4</accession>
<reference evidence="2" key="1">
    <citation type="submission" date="2014-09" db="EMBL/GenBank/DDBJ databases">
        <authorList>
            <person name="Magalhaes I.L.F."/>
            <person name="Oliveira U."/>
            <person name="Santos F.R."/>
            <person name="Vidigal T.H.D.A."/>
            <person name="Brescovit A.D."/>
            <person name="Santos A.J."/>
        </authorList>
    </citation>
    <scope>NUCLEOTIDE SEQUENCE</scope>
    <source>
        <tissue evidence="2">Shoot tissue taken approximately 20 cm above the soil surface</tissue>
    </source>
</reference>
<sequence length="58" mass="6757">MWGYSLFVFIPASVSVLIPSICFLMCFTGINMRFCRALHLWDFSLSFSCNYIFLGRFS</sequence>
<organism evidence="2">
    <name type="scientific">Arundo donax</name>
    <name type="common">Giant reed</name>
    <name type="synonym">Donax arundinaceus</name>
    <dbReference type="NCBI Taxonomy" id="35708"/>
    <lineage>
        <taxon>Eukaryota</taxon>
        <taxon>Viridiplantae</taxon>
        <taxon>Streptophyta</taxon>
        <taxon>Embryophyta</taxon>
        <taxon>Tracheophyta</taxon>
        <taxon>Spermatophyta</taxon>
        <taxon>Magnoliopsida</taxon>
        <taxon>Liliopsida</taxon>
        <taxon>Poales</taxon>
        <taxon>Poaceae</taxon>
        <taxon>PACMAD clade</taxon>
        <taxon>Arundinoideae</taxon>
        <taxon>Arundineae</taxon>
        <taxon>Arundo</taxon>
    </lineage>
</organism>
<dbReference type="AlphaFoldDB" id="A0A0A9I3C4"/>